<reference evidence="5" key="1">
    <citation type="submission" date="2016-10" db="EMBL/GenBank/DDBJ databases">
        <authorList>
            <person name="Varghese N."/>
            <person name="Submissions S."/>
        </authorList>
    </citation>
    <scope>NUCLEOTIDE SEQUENCE [LARGE SCALE GENOMIC DNA]</scope>
    <source>
        <strain evidence="5">DSM 22951</strain>
    </source>
</reference>
<comment type="similarity">
    <text evidence="1">Belongs to the peptidase C59 family.</text>
</comment>
<dbReference type="PANTHER" id="PTHR35527">
    <property type="entry name" value="CHOLOYLGLYCINE HYDROLASE"/>
    <property type="match status" value="1"/>
</dbReference>
<evidence type="ECO:0000259" key="3">
    <source>
        <dbReference type="Pfam" id="PF02275"/>
    </source>
</evidence>
<evidence type="ECO:0000313" key="4">
    <source>
        <dbReference type="EMBL" id="SSA34582.1"/>
    </source>
</evidence>
<dbReference type="OrthoDB" id="1265391at2"/>
<proteinExistence type="inferred from homology"/>
<dbReference type="RefSeq" id="WP_109685281.1">
    <property type="nucleotide sequence ID" value="NZ_QGDN01000001.1"/>
</dbReference>
<evidence type="ECO:0000256" key="2">
    <source>
        <dbReference type="ARBA" id="ARBA00022801"/>
    </source>
</evidence>
<protein>
    <submittedName>
        <fullName evidence="4">Choloylglycine hydrolase</fullName>
    </submittedName>
</protein>
<name>A0A2Y9BTT7_9MICO</name>
<dbReference type="Proteomes" id="UP000250028">
    <property type="component" value="Unassembled WGS sequence"/>
</dbReference>
<dbReference type="Pfam" id="PF02275">
    <property type="entry name" value="CBAH"/>
    <property type="match status" value="1"/>
</dbReference>
<sequence length="327" mass="35503">MCTRMVYFGKGDRVITGRSMDWQYDLGSNLWVFPRGIAQNGHAGDLSYEWTSKYGSVMASGYDVCTTDGLNEAGLCANVLWLAESHYETPDGSKKLVAISLWAQYVLDMFATVAETVDALAAEEFTIVTAGVPGDDKRLATMHLSVSDATGDSAIFEYIDGKLVIHHDRKYQVMTNSPTFDEQLAVTSYWNQIGGTVVLPGTNRAADRFARASFYINAIPQVEDRDEALASVLSVVRNTSVPFGLSTPDQPNISSTRWRTLTDHKSLTYYYDSATAIGGCWVALADLDLSEGAPVKRLDLAALQASGQTGDVASRFVDSGPIAFAGL</sequence>
<dbReference type="EMBL" id="UESZ01000001">
    <property type="protein sequence ID" value="SSA34582.1"/>
    <property type="molecule type" value="Genomic_DNA"/>
</dbReference>
<dbReference type="PANTHER" id="PTHR35527:SF2">
    <property type="entry name" value="HYDROLASE"/>
    <property type="match status" value="1"/>
</dbReference>
<evidence type="ECO:0000256" key="1">
    <source>
        <dbReference type="ARBA" id="ARBA00006625"/>
    </source>
</evidence>
<dbReference type="InterPro" id="IPR029132">
    <property type="entry name" value="CBAH/NAAA_C"/>
</dbReference>
<keyword evidence="5" id="KW-1185">Reference proteome</keyword>
<dbReference type="AlphaFoldDB" id="A0A2Y9BTT7"/>
<accession>A0A2Y9BTT7</accession>
<dbReference type="GO" id="GO:0016787">
    <property type="term" value="F:hydrolase activity"/>
    <property type="evidence" value="ECO:0007669"/>
    <property type="project" value="UniProtKB-KW"/>
</dbReference>
<dbReference type="InterPro" id="IPR052193">
    <property type="entry name" value="Peptidase_C59"/>
</dbReference>
<keyword evidence="2 4" id="KW-0378">Hydrolase</keyword>
<dbReference type="SUPFAM" id="SSF56235">
    <property type="entry name" value="N-terminal nucleophile aminohydrolases (Ntn hydrolases)"/>
    <property type="match status" value="1"/>
</dbReference>
<organism evidence="4 5">
    <name type="scientific">Branchiibius hedensis</name>
    <dbReference type="NCBI Taxonomy" id="672460"/>
    <lineage>
        <taxon>Bacteria</taxon>
        <taxon>Bacillati</taxon>
        <taxon>Actinomycetota</taxon>
        <taxon>Actinomycetes</taxon>
        <taxon>Micrococcales</taxon>
        <taxon>Dermacoccaceae</taxon>
        <taxon>Branchiibius</taxon>
    </lineage>
</organism>
<feature type="domain" description="Choloylglycine hydrolase/NAAA C-terminal" evidence="3">
    <location>
        <begin position="2"/>
        <end position="289"/>
    </location>
</feature>
<dbReference type="CDD" id="cd01902">
    <property type="entry name" value="Ntn_CGH"/>
    <property type="match status" value="1"/>
</dbReference>
<dbReference type="InterPro" id="IPR029055">
    <property type="entry name" value="Ntn_hydrolases_N"/>
</dbReference>
<gene>
    <name evidence="4" type="ORF">SAMN04489750_1907</name>
</gene>
<dbReference type="Gene3D" id="3.60.60.10">
    <property type="entry name" value="Penicillin V Acylase, Chain A"/>
    <property type="match status" value="1"/>
</dbReference>
<evidence type="ECO:0000313" key="5">
    <source>
        <dbReference type="Proteomes" id="UP000250028"/>
    </source>
</evidence>